<keyword evidence="4" id="KW-0808">Transferase</keyword>
<evidence type="ECO:0000256" key="3">
    <source>
        <dbReference type="ARBA" id="ARBA00022676"/>
    </source>
</evidence>
<dbReference type="PANTHER" id="PTHR33908">
    <property type="entry name" value="MANNOSYLTRANSFERASE YKCB-RELATED"/>
    <property type="match status" value="1"/>
</dbReference>
<keyword evidence="7 8" id="KW-0472">Membrane</keyword>
<reference evidence="9 10" key="1">
    <citation type="submission" date="2019-03" db="EMBL/GenBank/DDBJ databases">
        <title>The complete genome sequence of Neokomagataea sp. Jb2 NBRC113641.</title>
        <authorList>
            <person name="Chua K.-O."/>
            <person name="Chan K.-G."/>
            <person name="See-Too W.-S."/>
        </authorList>
    </citation>
    <scope>NUCLEOTIDE SEQUENCE [LARGE SCALE GENOMIC DNA]</scope>
    <source>
        <strain evidence="9 10">Jb2</strain>
    </source>
</reference>
<dbReference type="GO" id="GO:0016763">
    <property type="term" value="F:pentosyltransferase activity"/>
    <property type="evidence" value="ECO:0007669"/>
    <property type="project" value="TreeGrafter"/>
</dbReference>
<feature type="transmembrane region" description="Helical" evidence="8">
    <location>
        <begin position="321"/>
        <end position="345"/>
    </location>
</feature>
<feature type="transmembrane region" description="Helical" evidence="8">
    <location>
        <begin position="236"/>
        <end position="262"/>
    </location>
</feature>
<evidence type="ECO:0000313" key="10">
    <source>
        <dbReference type="Proteomes" id="UP000315037"/>
    </source>
</evidence>
<comment type="subcellular location">
    <subcellularLocation>
        <location evidence="1">Cell membrane</location>
        <topology evidence="1">Multi-pass membrane protein</topology>
    </subcellularLocation>
</comment>
<keyword evidence="2" id="KW-1003">Cell membrane</keyword>
<dbReference type="EMBL" id="SORZ01000002">
    <property type="protein sequence ID" value="TPW33967.1"/>
    <property type="molecule type" value="Genomic_DNA"/>
</dbReference>
<dbReference type="PANTHER" id="PTHR33908:SF11">
    <property type="entry name" value="MEMBRANE PROTEIN"/>
    <property type="match status" value="1"/>
</dbReference>
<gene>
    <name evidence="9" type="ORF">E3202_05190</name>
</gene>
<feature type="transmembrane region" description="Helical" evidence="8">
    <location>
        <begin position="213"/>
        <end position="229"/>
    </location>
</feature>
<keyword evidence="6 8" id="KW-1133">Transmembrane helix</keyword>
<evidence type="ECO:0000256" key="5">
    <source>
        <dbReference type="ARBA" id="ARBA00022692"/>
    </source>
</evidence>
<organism evidence="9 10">
    <name type="scientific">Oecophyllibacter saccharovorans</name>
    <dbReference type="NCBI Taxonomy" id="2558360"/>
    <lineage>
        <taxon>Bacteria</taxon>
        <taxon>Pseudomonadati</taxon>
        <taxon>Pseudomonadota</taxon>
        <taxon>Alphaproteobacteria</taxon>
        <taxon>Acetobacterales</taxon>
        <taxon>Acetobacteraceae</taxon>
        <taxon>Oecophyllibacter</taxon>
    </lineage>
</organism>
<dbReference type="RefSeq" id="WP_165600661.1">
    <property type="nucleotide sequence ID" value="NZ_SORZ01000002.1"/>
</dbReference>
<evidence type="ECO:0000256" key="7">
    <source>
        <dbReference type="ARBA" id="ARBA00023136"/>
    </source>
</evidence>
<feature type="transmembrane region" description="Helical" evidence="8">
    <location>
        <begin position="190"/>
        <end position="207"/>
    </location>
</feature>
<feature type="transmembrane region" description="Helical" evidence="8">
    <location>
        <begin position="159"/>
        <end position="178"/>
    </location>
</feature>
<evidence type="ECO:0000256" key="2">
    <source>
        <dbReference type="ARBA" id="ARBA00022475"/>
    </source>
</evidence>
<dbReference type="InterPro" id="IPR050297">
    <property type="entry name" value="LipidA_mod_glycosyltrf_83"/>
</dbReference>
<dbReference type="AlphaFoldDB" id="A0A506UKT9"/>
<proteinExistence type="predicted"/>
<name>A0A506UKT9_9PROT</name>
<evidence type="ECO:0000256" key="6">
    <source>
        <dbReference type="ARBA" id="ARBA00022989"/>
    </source>
</evidence>
<feature type="transmembrane region" description="Helical" evidence="8">
    <location>
        <begin position="133"/>
        <end position="153"/>
    </location>
</feature>
<keyword evidence="3" id="KW-0328">Glycosyltransferase</keyword>
<evidence type="ECO:0000256" key="4">
    <source>
        <dbReference type="ARBA" id="ARBA00022679"/>
    </source>
</evidence>
<keyword evidence="5 8" id="KW-0812">Transmembrane</keyword>
<evidence type="ECO:0000313" key="9">
    <source>
        <dbReference type="EMBL" id="TPW33967.1"/>
    </source>
</evidence>
<accession>A0A506UKT9</accession>
<dbReference type="GO" id="GO:0005886">
    <property type="term" value="C:plasma membrane"/>
    <property type="evidence" value="ECO:0007669"/>
    <property type="project" value="UniProtKB-SubCell"/>
</dbReference>
<comment type="caution">
    <text evidence="9">The sequence shown here is derived from an EMBL/GenBank/DDBJ whole genome shotgun (WGS) entry which is preliminary data.</text>
</comment>
<dbReference type="GO" id="GO:0009103">
    <property type="term" value="P:lipopolysaccharide biosynthetic process"/>
    <property type="evidence" value="ECO:0007669"/>
    <property type="project" value="UniProtKB-ARBA"/>
</dbReference>
<feature type="transmembrane region" description="Helical" evidence="8">
    <location>
        <begin position="94"/>
        <end position="112"/>
    </location>
</feature>
<feature type="transmembrane region" description="Helical" evidence="8">
    <location>
        <begin position="37"/>
        <end position="58"/>
    </location>
</feature>
<evidence type="ECO:0000256" key="8">
    <source>
        <dbReference type="SAM" id="Phobius"/>
    </source>
</evidence>
<sequence length="574" mass="63804">MTTPYAEEPSPHPGAFPAAAFAGLGARMRASLEKLPALPHWVAPVLLLVVALAMRAPLFGNALIYNDEDFYLYGGGQMWLGRWPYLDFWDRKPFGLFALFAFFHAFGPWRFWAYQLCATGCVWLTALLVRRMALLIASPGGAFVAAVFYIVALETRKGFGGQTPVFYNLLVACAFWLVVSQMDALQRQPARLRLTGLVCMGLFGLALQLKPTVVFEGMFLGLFLLWLGWKGGQKPLALLLDGMLWVAAALLPTVLVVLGYVLTGHGREWWFANILSFFHRANAPEPRDVRQLLVIVGIFLLCGWVFTWAQKTRFSAAQKRAYLFLSAWALVALVAVWLVGGYFIHYALPLMLPLSILVAPVWQERTGKLLLIAVLVALTSSGVRQVRHIAKKRGIETYREIVRTLSDPPGCVFEYLATPILMDATPQAARCQLTRWPFPAHLGLRREQGAMGVTPDEGTEVMRIFAAHPRYVVINDFFQDPKDEGVPATDLAVIRHLLADYEPVYLHRRSQPVPGRVAQVPPAAAAALVAAMHTRLQGPLKEGKRADVDFSIWRLRPGLQADLPRPDLSGPAVQ</sequence>
<protein>
    <recommendedName>
        <fullName evidence="11">Glycosyltransferase RgtA/B/C/D-like domain-containing protein</fullName>
    </recommendedName>
</protein>
<feature type="transmembrane region" description="Helical" evidence="8">
    <location>
        <begin position="292"/>
        <end position="309"/>
    </location>
</feature>
<keyword evidence="10" id="KW-1185">Reference proteome</keyword>
<evidence type="ECO:0000256" key="1">
    <source>
        <dbReference type="ARBA" id="ARBA00004651"/>
    </source>
</evidence>
<dbReference type="Proteomes" id="UP000315037">
    <property type="component" value="Unassembled WGS sequence"/>
</dbReference>
<evidence type="ECO:0008006" key="11">
    <source>
        <dbReference type="Google" id="ProtNLM"/>
    </source>
</evidence>